<dbReference type="Proteomes" id="UP000324639">
    <property type="component" value="Chromosome Bgt_-02"/>
</dbReference>
<accession>A0A9X9LAI5</accession>
<organism evidence="1 2">
    <name type="scientific">Blumeria graminis f. sp. tritici</name>
    <dbReference type="NCBI Taxonomy" id="62690"/>
    <lineage>
        <taxon>Eukaryota</taxon>
        <taxon>Fungi</taxon>
        <taxon>Dikarya</taxon>
        <taxon>Ascomycota</taxon>
        <taxon>Pezizomycotina</taxon>
        <taxon>Leotiomycetes</taxon>
        <taxon>Erysiphales</taxon>
        <taxon>Erysiphaceae</taxon>
        <taxon>Blumeria</taxon>
    </lineage>
</organism>
<sequence>MDSACFKKNLNSGFLIGLVPMAQAY</sequence>
<gene>
    <name evidence="1" type="ORF">BGT96224V316_LOCUS1557</name>
</gene>
<protein>
    <submittedName>
        <fullName evidence="1">Bgt-50973</fullName>
    </submittedName>
</protein>
<dbReference type="EMBL" id="LR026985">
    <property type="protein sequence ID" value="VCU40316.1"/>
    <property type="molecule type" value="Genomic_DNA"/>
</dbReference>
<dbReference type="AlphaFoldDB" id="A0A9X9LAI5"/>
<reference evidence="1 2" key="1">
    <citation type="submission" date="2018-08" db="EMBL/GenBank/DDBJ databases">
        <authorList>
            <person name="Muller C M."/>
        </authorList>
    </citation>
    <scope>NUCLEOTIDE SEQUENCE [LARGE SCALE GENOMIC DNA]</scope>
</reference>
<name>A0A9X9LAI5_BLUGR</name>
<proteinExistence type="predicted"/>
<evidence type="ECO:0000313" key="2">
    <source>
        <dbReference type="Proteomes" id="UP000324639"/>
    </source>
</evidence>
<keyword evidence="2" id="KW-1185">Reference proteome</keyword>
<evidence type="ECO:0000313" key="1">
    <source>
        <dbReference type="EMBL" id="VCU40316.1"/>
    </source>
</evidence>